<dbReference type="Proteomes" id="UP001147746">
    <property type="component" value="Unassembled WGS sequence"/>
</dbReference>
<evidence type="ECO:0000256" key="1">
    <source>
        <dbReference type="SAM" id="Phobius"/>
    </source>
</evidence>
<feature type="transmembrane region" description="Helical" evidence="1">
    <location>
        <begin position="137"/>
        <end position="157"/>
    </location>
</feature>
<name>A0A9W9PTI3_9EURO</name>
<feature type="transmembrane region" description="Helical" evidence="1">
    <location>
        <begin position="227"/>
        <end position="250"/>
    </location>
</feature>
<reference evidence="2" key="2">
    <citation type="journal article" date="2023" name="IMA Fungus">
        <title>Comparative genomic study of the Penicillium genus elucidates a diverse pangenome and 15 lateral gene transfer events.</title>
        <authorList>
            <person name="Petersen C."/>
            <person name="Sorensen T."/>
            <person name="Nielsen M.R."/>
            <person name="Sondergaard T.E."/>
            <person name="Sorensen J.L."/>
            <person name="Fitzpatrick D.A."/>
            <person name="Frisvad J.C."/>
            <person name="Nielsen K.L."/>
        </authorList>
    </citation>
    <scope>NUCLEOTIDE SEQUENCE</scope>
    <source>
        <strain evidence="2">IBT 21472</strain>
    </source>
</reference>
<feature type="transmembrane region" description="Helical" evidence="1">
    <location>
        <begin position="295"/>
        <end position="313"/>
    </location>
</feature>
<feature type="transmembrane region" description="Helical" evidence="1">
    <location>
        <begin position="262"/>
        <end position="283"/>
    </location>
</feature>
<reference evidence="2" key="1">
    <citation type="submission" date="2022-12" db="EMBL/GenBank/DDBJ databases">
        <authorList>
            <person name="Petersen C."/>
        </authorList>
    </citation>
    <scope>NUCLEOTIDE SEQUENCE</scope>
    <source>
        <strain evidence="2">IBT 21472</strain>
    </source>
</reference>
<comment type="caution">
    <text evidence="2">The sequence shown here is derived from an EMBL/GenBank/DDBJ whole genome shotgun (WGS) entry which is preliminary data.</text>
</comment>
<accession>A0A9W9PTI3</accession>
<dbReference type="AlphaFoldDB" id="A0A9W9PTI3"/>
<sequence length="387" mass="43303">MRDTVSSVVAHATFDNDPYAKPPLPSSGRYIELDDFSRPGSPVLNGSLRAAAGQRRSRVYFPNTLWTRTFFTTVIIETIATVAIETWVFISISNHLANLGQDDGSLRLRSFLGLYIFALLYELGLSYDALRRKNTFQLVGLCVCNLGLLTYGIIQIWEVRKTIKSLASSSTISQDLFDHYHIELMLVPIILGVAASIMMGVTWKLRAEFSWSIYKNISADLQMNRRYYVYQVYIALLKFDFFFIFGSQLQLLLAMGHIDSDFIINAAMVPISILALFLAARFCRNEKTKSMSIPIILMCSLIASEGNTLYRLYSNSTDGLGSYKVSLGLFSSIAILLMACSIINSIMCILNFNKGLKDHIDQLRGTKPVADVEGDAAQGPKSRFVLH</sequence>
<dbReference type="GO" id="GO:0005794">
    <property type="term" value="C:Golgi apparatus"/>
    <property type="evidence" value="ECO:0007669"/>
    <property type="project" value="TreeGrafter"/>
</dbReference>
<feature type="transmembrane region" description="Helical" evidence="1">
    <location>
        <begin position="110"/>
        <end position="130"/>
    </location>
</feature>
<feature type="transmembrane region" description="Helical" evidence="1">
    <location>
        <begin position="185"/>
        <end position="206"/>
    </location>
</feature>
<dbReference type="PANTHER" id="PTHR34391">
    <property type="entry name" value="UPF0658 GOLGI APPARATUS MEMBRANE PROTEIN C1952.10C-RELATED"/>
    <property type="match status" value="1"/>
</dbReference>
<proteinExistence type="predicted"/>
<feature type="transmembrane region" description="Helical" evidence="1">
    <location>
        <begin position="65"/>
        <end position="90"/>
    </location>
</feature>
<dbReference type="PANTHER" id="PTHR34391:SF1">
    <property type="entry name" value="UPF0658 GOLGI APPARATUS MEMBRANE PROTEIN C1952.10C-RELATED"/>
    <property type="match status" value="1"/>
</dbReference>
<evidence type="ECO:0000313" key="3">
    <source>
        <dbReference type="Proteomes" id="UP001147746"/>
    </source>
</evidence>
<dbReference type="EMBL" id="JAPZBO010000007">
    <property type="protein sequence ID" value="KAJ5311132.1"/>
    <property type="molecule type" value="Genomic_DNA"/>
</dbReference>
<keyword evidence="1" id="KW-1133">Transmembrane helix</keyword>
<keyword evidence="3" id="KW-1185">Reference proteome</keyword>
<protein>
    <submittedName>
        <fullName evidence="2">Uncharacterized protein</fullName>
    </submittedName>
</protein>
<feature type="transmembrane region" description="Helical" evidence="1">
    <location>
        <begin position="325"/>
        <end position="350"/>
    </location>
</feature>
<gene>
    <name evidence="2" type="ORF">N7476_006992</name>
</gene>
<dbReference type="InterPro" id="IPR040410">
    <property type="entry name" value="UPF0658_Golgi"/>
</dbReference>
<organism evidence="2 3">
    <name type="scientific">Penicillium atrosanguineum</name>
    <dbReference type="NCBI Taxonomy" id="1132637"/>
    <lineage>
        <taxon>Eukaryota</taxon>
        <taxon>Fungi</taxon>
        <taxon>Dikarya</taxon>
        <taxon>Ascomycota</taxon>
        <taxon>Pezizomycotina</taxon>
        <taxon>Eurotiomycetes</taxon>
        <taxon>Eurotiomycetidae</taxon>
        <taxon>Eurotiales</taxon>
        <taxon>Aspergillaceae</taxon>
        <taxon>Penicillium</taxon>
    </lineage>
</organism>
<evidence type="ECO:0000313" key="2">
    <source>
        <dbReference type="EMBL" id="KAJ5311132.1"/>
    </source>
</evidence>
<keyword evidence="1" id="KW-0812">Transmembrane</keyword>
<keyword evidence="1" id="KW-0472">Membrane</keyword>